<reference evidence="1 2" key="1">
    <citation type="submission" date="2018-10" db="EMBL/GenBank/DDBJ databases">
        <title>Genomic Encyclopedia of Type Strains, Phase IV (KMG-IV): sequencing the most valuable type-strain genomes for metagenomic binning, comparative biology and taxonomic classification.</title>
        <authorList>
            <person name="Goeker M."/>
        </authorList>
    </citation>
    <scope>NUCLEOTIDE SEQUENCE [LARGE SCALE GENOMIC DNA]</scope>
    <source>
        <strain evidence="1 2">DSM 12769</strain>
    </source>
</reference>
<dbReference type="EMBL" id="RCDA01000001">
    <property type="protein sequence ID" value="RLK51327.1"/>
    <property type="molecule type" value="Genomic_DNA"/>
</dbReference>
<keyword evidence="2" id="KW-1185">Reference proteome</keyword>
<comment type="caution">
    <text evidence="1">The sequence shown here is derived from an EMBL/GenBank/DDBJ whole genome shotgun (WGS) entry which is preliminary data.</text>
</comment>
<sequence>MQIQINPGDGVHHSDALEQHIKESLGVLEKRFGDRLTRLEIHMSDINGPKGGVNKEVRIEARPNGLDPVMASATEDDVYDAARTAISKLEKVLSTRFGKLDDRR</sequence>
<dbReference type="InterPro" id="IPR036567">
    <property type="entry name" value="RHF-like"/>
</dbReference>
<gene>
    <name evidence="1" type="ORF">DFR31_1263</name>
</gene>
<evidence type="ECO:0000313" key="1">
    <source>
        <dbReference type="EMBL" id="RLK51327.1"/>
    </source>
</evidence>
<dbReference type="OrthoDB" id="121633at2"/>
<protein>
    <submittedName>
        <fullName evidence="1">Ribosomal subunit interface protein</fullName>
    </submittedName>
</protein>
<dbReference type="AlphaFoldDB" id="A0A498C877"/>
<evidence type="ECO:0000313" key="2">
    <source>
        <dbReference type="Proteomes" id="UP000275461"/>
    </source>
</evidence>
<dbReference type="InterPro" id="IPR003489">
    <property type="entry name" value="RHF/RaiA"/>
</dbReference>
<proteinExistence type="predicted"/>
<organism evidence="1 2">
    <name type="scientific">Alkalispirillum mobile</name>
    <dbReference type="NCBI Taxonomy" id="85925"/>
    <lineage>
        <taxon>Bacteria</taxon>
        <taxon>Pseudomonadati</taxon>
        <taxon>Pseudomonadota</taxon>
        <taxon>Gammaproteobacteria</taxon>
        <taxon>Chromatiales</taxon>
        <taxon>Ectothiorhodospiraceae</taxon>
        <taxon>Alkalispirillum</taxon>
    </lineage>
</organism>
<dbReference type="Gene3D" id="3.30.160.100">
    <property type="entry name" value="Ribosome hibernation promotion factor-like"/>
    <property type="match status" value="1"/>
</dbReference>
<dbReference type="Proteomes" id="UP000275461">
    <property type="component" value="Unassembled WGS sequence"/>
</dbReference>
<dbReference type="Pfam" id="PF02482">
    <property type="entry name" value="Ribosomal_S30AE"/>
    <property type="match status" value="1"/>
</dbReference>
<dbReference type="SUPFAM" id="SSF69754">
    <property type="entry name" value="Ribosome binding protein Y (YfiA homologue)"/>
    <property type="match status" value="1"/>
</dbReference>
<dbReference type="RefSeq" id="WP_121441745.1">
    <property type="nucleotide sequence ID" value="NZ_RCDA01000001.1"/>
</dbReference>
<name>A0A498C877_9GAMM</name>
<accession>A0A498C877</accession>